<accession>A0A7S9L258</accession>
<reference evidence="1 2" key="1">
    <citation type="submission" date="2020-11" db="EMBL/GenBank/DDBJ databases">
        <title>Pedobacter endophytica, an endophytic bacteria isolated form Carex pumila.</title>
        <authorList>
            <person name="Peng Y."/>
            <person name="Jiang L."/>
            <person name="Lee J."/>
        </authorList>
    </citation>
    <scope>NUCLEOTIDE SEQUENCE [LARGE SCALE GENOMIC DNA]</scope>
    <source>
        <strain evidence="1 2">JBR3-12</strain>
    </source>
</reference>
<dbReference type="AlphaFoldDB" id="A0A7S9L258"/>
<dbReference type="Proteomes" id="UP000594759">
    <property type="component" value="Chromosome"/>
</dbReference>
<evidence type="ECO:0000313" key="1">
    <source>
        <dbReference type="EMBL" id="QPH40766.1"/>
    </source>
</evidence>
<sequence>MSQQIIKIKPSIFHDEIELHLYSDFIQCKSHRGKKTNCVTIQKQDIEGFRYGVKWITGLPIFRIRSPNGIVRNHAQ</sequence>
<dbReference type="EMBL" id="CP064939">
    <property type="protein sequence ID" value="QPH40766.1"/>
    <property type="molecule type" value="Genomic_DNA"/>
</dbReference>
<name>A0A7S9L258_9SPHI</name>
<dbReference type="RefSeq" id="WP_196100220.1">
    <property type="nucleotide sequence ID" value="NZ_CP064939.1"/>
</dbReference>
<dbReference type="KEGG" id="pex:IZT61_05735"/>
<keyword evidence="2" id="KW-1185">Reference proteome</keyword>
<organism evidence="1 2">
    <name type="scientific">Pedobacter endophyticus</name>
    <dbReference type="NCBI Taxonomy" id="2789740"/>
    <lineage>
        <taxon>Bacteria</taxon>
        <taxon>Pseudomonadati</taxon>
        <taxon>Bacteroidota</taxon>
        <taxon>Sphingobacteriia</taxon>
        <taxon>Sphingobacteriales</taxon>
        <taxon>Sphingobacteriaceae</taxon>
        <taxon>Pedobacter</taxon>
    </lineage>
</organism>
<gene>
    <name evidence="1" type="ORF">IZT61_05735</name>
</gene>
<proteinExistence type="predicted"/>
<protein>
    <submittedName>
        <fullName evidence="1">Uncharacterized protein</fullName>
    </submittedName>
</protein>
<evidence type="ECO:0000313" key="2">
    <source>
        <dbReference type="Proteomes" id="UP000594759"/>
    </source>
</evidence>